<accession>A0AAD7B181</accession>
<reference evidence="8" key="1">
    <citation type="submission" date="2023-03" db="EMBL/GenBank/DDBJ databases">
        <title>Massive genome expansion in bonnet fungi (Mycena s.s.) driven by repeated elements and novel gene families across ecological guilds.</title>
        <authorList>
            <consortium name="Lawrence Berkeley National Laboratory"/>
            <person name="Harder C.B."/>
            <person name="Miyauchi S."/>
            <person name="Viragh M."/>
            <person name="Kuo A."/>
            <person name="Thoen E."/>
            <person name="Andreopoulos B."/>
            <person name="Lu D."/>
            <person name="Skrede I."/>
            <person name="Drula E."/>
            <person name="Henrissat B."/>
            <person name="Morin E."/>
            <person name="Kohler A."/>
            <person name="Barry K."/>
            <person name="LaButti K."/>
            <person name="Morin E."/>
            <person name="Salamov A."/>
            <person name="Lipzen A."/>
            <person name="Mereny Z."/>
            <person name="Hegedus B."/>
            <person name="Baldrian P."/>
            <person name="Stursova M."/>
            <person name="Weitz H."/>
            <person name="Taylor A."/>
            <person name="Grigoriev I.V."/>
            <person name="Nagy L.G."/>
            <person name="Martin F."/>
            <person name="Kauserud H."/>
        </authorList>
    </citation>
    <scope>NUCLEOTIDE SEQUENCE</scope>
    <source>
        <strain evidence="8">9284</strain>
    </source>
</reference>
<feature type="region of interest" description="Disordered" evidence="4">
    <location>
        <begin position="217"/>
        <end position="270"/>
    </location>
</feature>
<dbReference type="PROSITE" id="PS50040">
    <property type="entry name" value="EF1G_C"/>
    <property type="match status" value="1"/>
</dbReference>
<dbReference type="InterPro" id="IPR036249">
    <property type="entry name" value="Thioredoxin-like_sf"/>
</dbReference>
<feature type="domain" description="EF-1-gamma C-terminal" evidence="5">
    <location>
        <begin position="263"/>
        <end position="422"/>
    </location>
</feature>
<feature type="domain" description="GST N-terminal" evidence="6">
    <location>
        <begin position="3"/>
        <end position="85"/>
    </location>
</feature>
<dbReference type="CDD" id="cd03181">
    <property type="entry name" value="GST_C_EF1Bgamma_like"/>
    <property type="match status" value="1"/>
</dbReference>
<keyword evidence="2 3" id="KW-0648">Protein biosynthesis</keyword>
<dbReference type="InterPro" id="IPR004045">
    <property type="entry name" value="Glutathione_S-Trfase_N"/>
</dbReference>
<sequence>MASIGTLWTVPVQVPGKIIRAAAAFGGVTIDLPASYVHFEDNKKPEFLSKFPHGKIPSFEGKNGFKLFESTAIARYVAGLAPNSGLLGKSPEDAALIDQWIHLAESEVDTYTALIRNLVNGNVPGYTKPVHTALLERQLRALSTLEKHISSRTFFVGERITLADIYVAGLVQRALSVNIDKALRPKFPNLIRHTETIINQPAFKGIFEPTPVLETAPVFSPPKKEKEVKPAKPAAPPAPKAEKPKKKEEDDEDDNLVPEEPKVKNPLEDLPKSTLNLEDWKRAYSNKETRGPGGALEWFYENYDKTGFSVWRVDFKYPSELTQIFMSNNQVGGFFNRLEASRKYLFGSVGVLGEANNSLISGALILRGQDAEPVVNVAPDWESYDFKKLDLEKAEDKAFFEGALAWDLEIDGKKWADGKNVSDLPPVLPE</sequence>
<dbReference type="InterPro" id="IPR040079">
    <property type="entry name" value="Glutathione_S-Trfase"/>
</dbReference>
<dbReference type="InterPro" id="IPR010987">
    <property type="entry name" value="Glutathione-S-Trfase_C-like"/>
</dbReference>
<evidence type="ECO:0000256" key="3">
    <source>
        <dbReference type="PROSITE-ProRule" id="PRU00519"/>
    </source>
</evidence>
<proteinExistence type="predicted"/>
<dbReference type="AlphaFoldDB" id="A0AAD7B181"/>
<dbReference type="GO" id="GO:0003746">
    <property type="term" value="F:translation elongation factor activity"/>
    <property type="evidence" value="ECO:0007669"/>
    <property type="project" value="UniProtKB-UniRule"/>
</dbReference>
<dbReference type="Pfam" id="PF00043">
    <property type="entry name" value="GST_C"/>
    <property type="match status" value="1"/>
</dbReference>
<evidence type="ECO:0000259" key="5">
    <source>
        <dbReference type="PROSITE" id="PS50040"/>
    </source>
</evidence>
<dbReference type="GO" id="GO:0005737">
    <property type="term" value="C:cytoplasm"/>
    <property type="evidence" value="ECO:0007669"/>
    <property type="project" value="TreeGrafter"/>
</dbReference>
<dbReference type="SUPFAM" id="SSF47616">
    <property type="entry name" value="GST C-terminal domain-like"/>
    <property type="match status" value="1"/>
</dbReference>
<dbReference type="Pfam" id="PF00647">
    <property type="entry name" value="EF1G"/>
    <property type="match status" value="1"/>
</dbReference>
<gene>
    <name evidence="8" type="ORF">FB45DRAFT_982712</name>
</gene>
<dbReference type="SFLD" id="SFLDS00019">
    <property type="entry name" value="Glutathione_Transferase_(cytos"/>
    <property type="match status" value="1"/>
</dbReference>
<evidence type="ECO:0000256" key="4">
    <source>
        <dbReference type="SAM" id="MobiDB-lite"/>
    </source>
</evidence>
<evidence type="ECO:0000313" key="9">
    <source>
        <dbReference type="Proteomes" id="UP001221142"/>
    </source>
</evidence>
<keyword evidence="9" id="KW-1185">Reference proteome</keyword>
<dbReference type="PROSITE" id="PS50404">
    <property type="entry name" value="GST_NTER"/>
    <property type="match status" value="1"/>
</dbReference>
<dbReference type="InterPro" id="IPR036433">
    <property type="entry name" value="EF1B_G_C_sf"/>
</dbReference>
<protein>
    <submittedName>
        <fullName evidence="8">Elongation factor 1-gamma</fullName>
    </submittedName>
</protein>
<evidence type="ECO:0000256" key="2">
    <source>
        <dbReference type="ARBA" id="ARBA00022917"/>
    </source>
</evidence>
<dbReference type="SMART" id="SM01183">
    <property type="entry name" value="EF1G"/>
    <property type="match status" value="1"/>
</dbReference>
<evidence type="ECO:0000313" key="8">
    <source>
        <dbReference type="EMBL" id="KAJ7607544.1"/>
    </source>
</evidence>
<dbReference type="PANTHER" id="PTHR43986">
    <property type="entry name" value="ELONGATION FACTOR 1-GAMMA"/>
    <property type="match status" value="1"/>
</dbReference>
<comment type="caution">
    <text evidence="8">The sequence shown here is derived from an EMBL/GenBank/DDBJ whole genome shotgun (WGS) entry which is preliminary data.</text>
</comment>
<dbReference type="InterPro" id="IPR050802">
    <property type="entry name" value="EF-GSTs"/>
</dbReference>
<dbReference type="InterPro" id="IPR004046">
    <property type="entry name" value="GST_C"/>
</dbReference>
<dbReference type="SFLD" id="SFLDG00358">
    <property type="entry name" value="Main_(cytGST)"/>
    <property type="match status" value="1"/>
</dbReference>
<dbReference type="Pfam" id="PF02798">
    <property type="entry name" value="GST_N"/>
    <property type="match status" value="1"/>
</dbReference>
<evidence type="ECO:0000259" key="6">
    <source>
        <dbReference type="PROSITE" id="PS50404"/>
    </source>
</evidence>
<dbReference type="FunFam" id="3.30.70.1010:FF:000001">
    <property type="entry name" value="Elongation factor 1-gamma 1"/>
    <property type="match status" value="1"/>
</dbReference>
<dbReference type="InterPro" id="IPR001662">
    <property type="entry name" value="EF1B_G_C"/>
</dbReference>
<dbReference type="SUPFAM" id="SSF89942">
    <property type="entry name" value="eEF1-gamma domain"/>
    <property type="match status" value="1"/>
</dbReference>
<keyword evidence="1 3" id="KW-0251">Elongation factor</keyword>
<organism evidence="8 9">
    <name type="scientific">Roridomyces roridus</name>
    <dbReference type="NCBI Taxonomy" id="1738132"/>
    <lineage>
        <taxon>Eukaryota</taxon>
        <taxon>Fungi</taxon>
        <taxon>Dikarya</taxon>
        <taxon>Basidiomycota</taxon>
        <taxon>Agaricomycotina</taxon>
        <taxon>Agaricomycetes</taxon>
        <taxon>Agaricomycetidae</taxon>
        <taxon>Agaricales</taxon>
        <taxon>Marasmiineae</taxon>
        <taxon>Mycenaceae</taxon>
        <taxon>Roridomyces</taxon>
    </lineage>
</organism>
<dbReference type="PROSITE" id="PS50405">
    <property type="entry name" value="GST_CTER"/>
    <property type="match status" value="1"/>
</dbReference>
<dbReference type="EMBL" id="JARKIF010000049">
    <property type="protein sequence ID" value="KAJ7607544.1"/>
    <property type="molecule type" value="Genomic_DNA"/>
</dbReference>
<evidence type="ECO:0000256" key="1">
    <source>
        <dbReference type="ARBA" id="ARBA00022768"/>
    </source>
</evidence>
<dbReference type="Gene3D" id="3.40.30.10">
    <property type="entry name" value="Glutaredoxin"/>
    <property type="match status" value="1"/>
</dbReference>
<dbReference type="PANTHER" id="PTHR43986:SF1">
    <property type="entry name" value="ELONGATION FACTOR 1-GAMMA"/>
    <property type="match status" value="1"/>
</dbReference>
<dbReference type="SUPFAM" id="SSF52833">
    <property type="entry name" value="Thioredoxin-like"/>
    <property type="match status" value="1"/>
</dbReference>
<dbReference type="Proteomes" id="UP001221142">
    <property type="component" value="Unassembled WGS sequence"/>
</dbReference>
<name>A0AAD7B181_9AGAR</name>
<feature type="domain" description="GST C-terminal" evidence="7">
    <location>
        <begin position="90"/>
        <end position="219"/>
    </location>
</feature>
<dbReference type="CDD" id="cd03044">
    <property type="entry name" value="GST_N_EF1Bgamma"/>
    <property type="match status" value="1"/>
</dbReference>
<feature type="compositionally biased region" description="Basic and acidic residues" evidence="4">
    <location>
        <begin position="259"/>
        <end position="270"/>
    </location>
</feature>
<dbReference type="InterPro" id="IPR036282">
    <property type="entry name" value="Glutathione-S-Trfase_C_sf"/>
</dbReference>
<evidence type="ECO:0000259" key="7">
    <source>
        <dbReference type="PROSITE" id="PS50405"/>
    </source>
</evidence>
<dbReference type="Gene3D" id="3.30.70.1010">
    <property type="entry name" value="Translation elongation factor EF1B, gamma chain, conserved domain"/>
    <property type="match status" value="1"/>
</dbReference>
<dbReference type="Gene3D" id="1.20.1050.10">
    <property type="match status" value="1"/>
</dbReference>
<dbReference type="GO" id="GO:0005634">
    <property type="term" value="C:nucleus"/>
    <property type="evidence" value="ECO:0007669"/>
    <property type="project" value="TreeGrafter"/>
</dbReference>